<dbReference type="InterPro" id="IPR051177">
    <property type="entry name" value="CIK-Related_Protein"/>
</dbReference>
<feature type="domain" description="Protein kinase" evidence="2">
    <location>
        <begin position="1"/>
        <end position="322"/>
    </location>
</feature>
<dbReference type="Gene3D" id="1.25.10.10">
    <property type="entry name" value="Leucine-rich Repeat Variant"/>
    <property type="match status" value="1"/>
</dbReference>
<dbReference type="AlphaFoldDB" id="A0A8X7NLG4"/>
<keyword evidence="3" id="KW-0808">Transferase</keyword>
<accession>A0A8X7NLG4</accession>
<organism evidence="3 4">
    <name type="scientific">Candida parapsilosis</name>
    <name type="common">Yeast</name>
    <dbReference type="NCBI Taxonomy" id="5480"/>
    <lineage>
        <taxon>Eukaryota</taxon>
        <taxon>Fungi</taxon>
        <taxon>Dikarya</taxon>
        <taxon>Ascomycota</taxon>
        <taxon>Saccharomycotina</taxon>
        <taxon>Pichiomycetes</taxon>
        <taxon>Debaryomycetaceae</taxon>
        <taxon>Candida/Lodderomyces clade</taxon>
        <taxon>Candida</taxon>
    </lineage>
</organism>
<dbReference type="Pfam" id="PF00069">
    <property type="entry name" value="Pkinase"/>
    <property type="match status" value="1"/>
</dbReference>
<feature type="compositionally biased region" description="Polar residues" evidence="1">
    <location>
        <begin position="842"/>
        <end position="894"/>
    </location>
</feature>
<dbReference type="InterPro" id="IPR000719">
    <property type="entry name" value="Prot_kinase_dom"/>
</dbReference>
<reference evidence="3" key="1">
    <citation type="submission" date="2020-03" db="EMBL/GenBank/DDBJ databases">
        <title>FDA dAtabase for Regulatory Grade micrObial Sequences (FDA-ARGOS): Supporting development and validation of Infectious Disease Dx tests.</title>
        <authorList>
            <person name="Campos J."/>
            <person name="Goldberg B."/>
            <person name="Tallon L."/>
            <person name="Sadzewicz L."/>
            <person name="Vavikolanu K."/>
            <person name="Mehta A."/>
            <person name="Aluvathingal J."/>
            <person name="Nadendla S."/>
            <person name="Nandy P."/>
            <person name="Geyer C."/>
            <person name="Yan Y."/>
            <person name="Sichtig H."/>
        </authorList>
    </citation>
    <scope>NUCLEOTIDE SEQUENCE [LARGE SCALE GENOMIC DNA]</scope>
    <source>
        <strain evidence="3">FDAARGOS_652</strain>
    </source>
</reference>
<keyword evidence="3" id="KW-0418">Kinase</keyword>
<proteinExistence type="predicted"/>
<comment type="caution">
    <text evidence="3">The sequence shown here is derived from an EMBL/GenBank/DDBJ whole genome shotgun (WGS) entry which is preliminary data.</text>
</comment>
<dbReference type="InterPro" id="IPR011989">
    <property type="entry name" value="ARM-like"/>
</dbReference>
<dbReference type="OrthoDB" id="79687at2759"/>
<gene>
    <name evidence="3" type="ORF">FOB60_001941</name>
</gene>
<dbReference type="Proteomes" id="UP000590412">
    <property type="component" value="Unassembled WGS sequence"/>
</dbReference>
<dbReference type="PANTHER" id="PTHR12984:SF6">
    <property type="entry name" value="SCY1-LIKE PROTEIN 2"/>
    <property type="match status" value="1"/>
</dbReference>
<evidence type="ECO:0000313" key="3">
    <source>
        <dbReference type="EMBL" id="KAF6057386.1"/>
    </source>
</evidence>
<dbReference type="Gene3D" id="3.30.200.20">
    <property type="entry name" value="Phosphorylase Kinase, domain 1"/>
    <property type="match status" value="1"/>
</dbReference>
<evidence type="ECO:0000313" key="4">
    <source>
        <dbReference type="Proteomes" id="UP000590412"/>
    </source>
</evidence>
<dbReference type="Gene3D" id="1.10.510.10">
    <property type="entry name" value="Transferase(Phosphotransferase) domain 1"/>
    <property type="match status" value="1"/>
</dbReference>
<sequence>MLSSLGFKTGIRATYNVSDNPSFVSEPWTVYPAKHKSTNRIVSVFIFDKSKFESQVHRMCQMSSLAANSSPKKVIKECYELIKFEVNQLSKLRHPQVLTTLEPLEETKTKFIFVTEAVSSDLNTVASKDLDELSIQKGLLQVAKGLQFIHNQCNIIHLNIQPSSIFINNQGDWKLAGFTFLKNLNEISPQERDNFFIMNTSSFIPFANLNLSFTAPELIVDAQPKLDFANDIWSFGMLIFYLYNYDDNESLINLQDSTSIQDYKHEFRKFESKFYSHRTSPNELKYILKKVPEKLYPLFPQLLARYPYDRLRLDQFIDSDFFNGTIIKAMWFIDEFTTKSIDEKLVFMKGLLKFDPTTQTDLISQFPSAFRSSKILPLLIGQLINELTVLDETVAIDPNIDELISLSLDITMAISKSLSALTFQDRVYNVLLKDSSSLSEKVYDVVFKDEAKSKKLKTFTKLINASVKTRLTLIKNLNVLQEKTNDKQFMNFIKTILDLVFTLAAKEQDQKEVQIELQETFLDYIPYFIDKIDFSYMKNTFFPLLIKIFQATSVFSTKLKILNTFEKFVDAKAIDKIIINEQFLPVTKSLKNREEEIVIRVLKFFEKIVSSEDMNLDLKMLVESIIPQSYALAFECTDCDQKEFRSFITIINKIQKAMTEKKLVQLPERNINGRAASSTGQRQDGGKPNFEALLESQAIKEPEKPEIAPKSQVMQPTKKTPTATRTSTARLHTLNTTRSKSATTAAKPTSINLTQSTPLKFGATTNSNTATSNLFDSLKSTYDRPAYHDNEGEDDFDDFQSADAINTKSKSKHKIKWTSEADKMKSLPTTPLSPGNGGTFASMGNSTTNLSHASNNYPPGFNSSVLSPKGSSSQPNRSNTTLPPQNQNSGNSGINPDLLDLL</sequence>
<dbReference type="EMBL" id="JABWAB010000003">
    <property type="protein sequence ID" value="KAF6057386.1"/>
    <property type="molecule type" value="Genomic_DNA"/>
</dbReference>
<evidence type="ECO:0000259" key="2">
    <source>
        <dbReference type="PROSITE" id="PS50011"/>
    </source>
</evidence>
<feature type="compositionally biased region" description="Low complexity" evidence="1">
    <location>
        <begin position="716"/>
        <end position="727"/>
    </location>
</feature>
<dbReference type="InterPro" id="IPR011009">
    <property type="entry name" value="Kinase-like_dom_sf"/>
</dbReference>
<dbReference type="PROSITE" id="PS50011">
    <property type="entry name" value="PROTEIN_KINASE_DOM"/>
    <property type="match status" value="1"/>
</dbReference>
<evidence type="ECO:0000256" key="1">
    <source>
        <dbReference type="SAM" id="MobiDB-lite"/>
    </source>
</evidence>
<protein>
    <submittedName>
        <fullName evidence="3">Protein kinase domain family protein</fullName>
    </submittedName>
</protein>
<dbReference type="PANTHER" id="PTHR12984">
    <property type="entry name" value="SCY1-RELATED S/T PROTEIN KINASE-LIKE"/>
    <property type="match status" value="1"/>
</dbReference>
<dbReference type="GO" id="GO:0004672">
    <property type="term" value="F:protein kinase activity"/>
    <property type="evidence" value="ECO:0007669"/>
    <property type="project" value="InterPro"/>
</dbReference>
<feature type="region of interest" description="Disordered" evidence="1">
    <location>
        <begin position="807"/>
        <end position="902"/>
    </location>
</feature>
<dbReference type="SMART" id="SM00220">
    <property type="entry name" value="S_TKc"/>
    <property type="match status" value="1"/>
</dbReference>
<dbReference type="SUPFAM" id="SSF56112">
    <property type="entry name" value="Protein kinase-like (PK-like)"/>
    <property type="match status" value="1"/>
</dbReference>
<name>A0A8X7NLG4_CANPA</name>
<dbReference type="GO" id="GO:0005524">
    <property type="term" value="F:ATP binding"/>
    <property type="evidence" value="ECO:0007669"/>
    <property type="project" value="InterPro"/>
</dbReference>
<feature type="region of interest" description="Disordered" evidence="1">
    <location>
        <begin position="700"/>
        <end position="727"/>
    </location>
</feature>